<keyword evidence="4 11" id="KW-0732">Signal</keyword>
<evidence type="ECO:0000313" key="13">
    <source>
        <dbReference type="EMBL" id="EIW77007.1"/>
    </source>
</evidence>
<dbReference type="Pfam" id="PF00150">
    <property type="entry name" value="Cellulase"/>
    <property type="match status" value="1"/>
</dbReference>
<keyword evidence="14" id="KW-1185">Reference proteome</keyword>
<dbReference type="InterPro" id="IPR001547">
    <property type="entry name" value="Glyco_hydro_5"/>
</dbReference>
<dbReference type="RefSeq" id="XP_007772465.1">
    <property type="nucleotide sequence ID" value="XM_007774275.1"/>
</dbReference>
<evidence type="ECO:0000313" key="14">
    <source>
        <dbReference type="Proteomes" id="UP000053558"/>
    </source>
</evidence>
<evidence type="ECO:0000256" key="1">
    <source>
        <dbReference type="ARBA" id="ARBA00000966"/>
    </source>
</evidence>
<evidence type="ECO:0000256" key="2">
    <source>
        <dbReference type="ARBA" id="ARBA00005641"/>
    </source>
</evidence>
<comment type="similarity">
    <text evidence="2 10">Belongs to the glycosyl hydrolase 5 (cellulase A) family.</text>
</comment>
<dbReference type="InterPro" id="IPR017853">
    <property type="entry name" value="GH"/>
</dbReference>
<dbReference type="FunFam" id="3.20.20.80:FF:000124">
    <property type="entry name" value="Exported cellulase"/>
    <property type="match status" value="1"/>
</dbReference>
<protein>
    <recommendedName>
        <fullName evidence="3">cellulase</fullName>
        <ecNumber evidence="3">3.2.1.4</ecNumber>
    </recommendedName>
</protein>
<dbReference type="GO" id="GO:0030245">
    <property type="term" value="P:cellulose catabolic process"/>
    <property type="evidence" value="ECO:0007669"/>
    <property type="project" value="UniProtKB-KW"/>
</dbReference>
<feature type="domain" description="Glycoside hydrolase family 5" evidence="12">
    <location>
        <begin position="67"/>
        <end position="320"/>
    </location>
</feature>
<evidence type="ECO:0000256" key="8">
    <source>
        <dbReference type="ARBA" id="ARBA00023295"/>
    </source>
</evidence>
<evidence type="ECO:0000256" key="5">
    <source>
        <dbReference type="ARBA" id="ARBA00022801"/>
    </source>
</evidence>
<dbReference type="GO" id="GO:0008810">
    <property type="term" value="F:cellulase activity"/>
    <property type="evidence" value="ECO:0007669"/>
    <property type="project" value="UniProtKB-EC"/>
</dbReference>
<evidence type="ECO:0000256" key="10">
    <source>
        <dbReference type="RuleBase" id="RU361153"/>
    </source>
</evidence>
<keyword evidence="6" id="KW-0136">Cellulose degradation</keyword>
<dbReference type="AlphaFoldDB" id="A0A5M3MDA3"/>
<dbReference type="Gene3D" id="3.20.20.80">
    <property type="entry name" value="Glycosidases"/>
    <property type="match status" value="1"/>
</dbReference>
<dbReference type="GeneID" id="19198777"/>
<dbReference type="EMBL" id="JH711584">
    <property type="protein sequence ID" value="EIW77007.1"/>
    <property type="molecule type" value="Genomic_DNA"/>
</dbReference>
<evidence type="ECO:0000259" key="12">
    <source>
        <dbReference type="Pfam" id="PF00150"/>
    </source>
</evidence>
<keyword evidence="7" id="KW-0119">Carbohydrate metabolism</keyword>
<organism evidence="13 14">
    <name type="scientific">Coniophora puteana (strain RWD-64-598)</name>
    <name type="common">Brown rot fungus</name>
    <dbReference type="NCBI Taxonomy" id="741705"/>
    <lineage>
        <taxon>Eukaryota</taxon>
        <taxon>Fungi</taxon>
        <taxon>Dikarya</taxon>
        <taxon>Basidiomycota</taxon>
        <taxon>Agaricomycotina</taxon>
        <taxon>Agaricomycetes</taxon>
        <taxon>Agaricomycetidae</taxon>
        <taxon>Boletales</taxon>
        <taxon>Coniophorineae</taxon>
        <taxon>Coniophoraceae</taxon>
        <taxon>Coniophora</taxon>
    </lineage>
</organism>
<dbReference type="Proteomes" id="UP000053558">
    <property type="component" value="Unassembled WGS sequence"/>
</dbReference>
<evidence type="ECO:0000256" key="4">
    <source>
        <dbReference type="ARBA" id="ARBA00022729"/>
    </source>
</evidence>
<reference evidence="14" key="1">
    <citation type="journal article" date="2012" name="Science">
        <title>The Paleozoic origin of enzymatic lignin decomposition reconstructed from 31 fungal genomes.</title>
        <authorList>
            <person name="Floudas D."/>
            <person name="Binder M."/>
            <person name="Riley R."/>
            <person name="Barry K."/>
            <person name="Blanchette R.A."/>
            <person name="Henrissat B."/>
            <person name="Martinez A.T."/>
            <person name="Otillar R."/>
            <person name="Spatafora J.W."/>
            <person name="Yadav J.S."/>
            <person name="Aerts A."/>
            <person name="Benoit I."/>
            <person name="Boyd A."/>
            <person name="Carlson A."/>
            <person name="Copeland A."/>
            <person name="Coutinho P.M."/>
            <person name="de Vries R.P."/>
            <person name="Ferreira P."/>
            <person name="Findley K."/>
            <person name="Foster B."/>
            <person name="Gaskell J."/>
            <person name="Glotzer D."/>
            <person name="Gorecki P."/>
            <person name="Heitman J."/>
            <person name="Hesse C."/>
            <person name="Hori C."/>
            <person name="Igarashi K."/>
            <person name="Jurgens J.A."/>
            <person name="Kallen N."/>
            <person name="Kersten P."/>
            <person name="Kohler A."/>
            <person name="Kuees U."/>
            <person name="Kumar T.K.A."/>
            <person name="Kuo A."/>
            <person name="LaButti K."/>
            <person name="Larrondo L.F."/>
            <person name="Lindquist E."/>
            <person name="Ling A."/>
            <person name="Lombard V."/>
            <person name="Lucas S."/>
            <person name="Lundell T."/>
            <person name="Martin R."/>
            <person name="McLaughlin D.J."/>
            <person name="Morgenstern I."/>
            <person name="Morin E."/>
            <person name="Murat C."/>
            <person name="Nagy L.G."/>
            <person name="Nolan M."/>
            <person name="Ohm R.A."/>
            <person name="Patyshakuliyeva A."/>
            <person name="Rokas A."/>
            <person name="Ruiz-Duenas F.J."/>
            <person name="Sabat G."/>
            <person name="Salamov A."/>
            <person name="Samejima M."/>
            <person name="Schmutz J."/>
            <person name="Slot J.C."/>
            <person name="St John F."/>
            <person name="Stenlid J."/>
            <person name="Sun H."/>
            <person name="Sun S."/>
            <person name="Syed K."/>
            <person name="Tsang A."/>
            <person name="Wiebenga A."/>
            <person name="Young D."/>
            <person name="Pisabarro A."/>
            <person name="Eastwood D.C."/>
            <person name="Martin F."/>
            <person name="Cullen D."/>
            <person name="Grigoriev I.V."/>
            <person name="Hibbett D.S."/>
        </authorList>
    </citation>
    <scope>NUCLEOTIDE SEQUENCE [LARGE SCALE GENOMIC DNA]</scope>
    <source>
        <strain evidence="14">RWD-64-598 SS2</strain>
    </source>
</reference>
<keyword evidence="5 10" id="KW-0378">Hydrolase</keyword>
<dbReference type="PROSITE" id="PS00659">
    <property type="entry name" value="GLYCOSYL_HYDROL_F5"/>
    <property type="match status" value="1"/>
</dbReference>
<dbReference type="EC" id="3.2.1.4" evidence="3"/>
<evidence type="ECO:0000256" key="3">
    <source>
        <dbReference type="ARBA" id="ARBA00012601"/>
    </source>
</evidence>
<keyword evidence="9" id="KW-0624">Polysaccharide degradation</keyword>
<gene>
    <name evidence="13" type="ORF">CONPUDRAFT_109457</name>
</gene>
<name>A0A5M3MDA3_CONPW</name>
<proteinExistence type="inferred from homology"/>
<dbReference type="PANTHER" id="PTHR34142:SF5">
    <property type="entry name" value="CBM1 DOMAIN-CONTAINING PROTEIN"/>
    <property type="match status" value="1"/>
</dbReference>
<comment type="caution">
    <text evidence="13">The sequence shown here is derived from an EMBL/GenBank/DDBJ whole genome shotgun (WGS) entry which is preliminary data.</text>
</comment>
<evidence type="ECO:0000256" key="6">
    <source>
        <dbReference type="ARBA" id="ARBA00023001"/>
    </source>
</evidence>
<dbReference type="PANTHER" id="PTHR34142">
    <property type="entry name" value="ENDO-BETA-1,4-GLUCANASE A"/>
    <property type="match status" value="1"/>
</dbReference>
<evidence type="ECO:0000256" key="11">
    <source>
        <dbReference type="SAM" id="SignalP"/>
    </source>
</evidence>
<dbReference type="SUPFAM" id="SSF51445">
    <property type="entry name" value="(Trans)glycosidases"/>
    <property type="match status" value="1"/>
</dbReference>
<dbReference type="InterPro" id="IPR018087">
    <property type="entry name" value="Glyco_hydro_5_CS"/>
</dbReference>
<dbReference type="OrthoDB" id="5823761at2759"/>
<evidence type="ECO:0000256" key="7">
    <source>
        <dbReference type="ARBA" id="ARBA00023277"/>
    </source>
</evidence>
<feature type="chain" id="PRO_5024452430" description="cellulase" evidence="11">
    <location>
        <begin position="22"/>
        <end position="377"/>
    </location>
</feature>
<evidence type="ECO:0000256" key="9">
    <source>
        <dbReference type="ARBA" id="ARBA00023326"/>
    </source>
</evidence>
<keyword evidence="8 10" id="KW-0326">Glycosidase</keyword>
<feature type="signal peptide" evidence="11">
    <location>
        <begin position="1"/>
        <end position="21"/>
    </location>
</feature>
<sequence>MAFRTLLAFAVSAFAATSARAQFNSTFRPLRFAGVNIAGFDFGCATDGYCDITQATPPLLQLGGSDGAGQMIHFYNQDYYNVFRLPVGWQYLTYNQETGTLNETQFANYNMLVQACLDAGSDAYCEIDIHNYARFNGSIIGQGGPSNEIFADLWYNIASYWKDESRVIFGVMNEPHDIPDIYTWAESVQYAVTAIRDTGATSQIILLPGNNYTSAEAFVENGSAEALNNVKNPDGSITGLVMDVHKYLDYDNSGTNIPCVTNNIQSSWAPLSDWLRAYGRQALNTETGGGDVYSCVGYLSQQAAYQAANSDVLLGYLGWAAGGFATSYILTETPYYNGTAWNDTVTVAWALSPATNGLVQSVPGIGLSPWFNSNFTA</sequence>
<dbReference type="KEGG" id="cput:CONPUDRAFT_109457"/>
<accession>A0A5M3MDA3</accession>
<comment type="catalytic activity">
    <reaction evidence="1">
        <text>Endohydrolysis of (1-&gt;4)-beta-D-glucosidic linkages in cellulose, lichenin and cereal beta-D-glucans.</text>
        <dbReference type="EC" id="3.2.1.4"/>
    </reaction>
</comment>